<dbReference type="PANTHER" id="PTHR12517:SF0">
    <property type="entry name" value="INTERMEMBRANE LIPID TRANSFER PROTEIN VPS13B"/>
    <property type="match status" value="1"/>
</dbReference>
<dbReference type="EMBL" id="JAMWBK010000002">
    <property type="protein sequence ID" value="KAJ8907749.1"/>
    <property type="molecule type" value="Genomic_DNA"/>
</dbReference>
<evidence type="ECO:0000256" key="3">
    <source>
        <dbReference type="SAM" id="MobiDB-lite"/>
    </source>
</evidence>
<comment type="caution">
    <text evidence="5">The sequence shown here is derived from an EMBL/GenBank/DDBJ whole genome shotgun (WGS) entry which is preliminary data.</text>
</comment>
<feature type="compositionally biased region" description="Polar residues" evidence="3">
    <location>
        <begin position="483"/>
        <end position="492"/>
    </location>
</feature>
<name>A0AAV8V0B1_9RHOD</name>
<sequence length="555" mass="60309">MVLESTISSVLQSQLKQWVKIRGSDVSVGIRGGHLVLENAELNTESLNELSLPFKILSGQAGRLRVDVPWISLGSKPVDVYVEDIHLTAGKKPTTDEGPPSSEKKPVPEITGSELEASESTPTADDSAVEGDRWHESFVFRLAANIRVEVNGLRLEYTDECCSTSLSFTSLKSTACDASWEPAFITADDSSGIPIALRRKLELECLQCQMIRTLADSKRDFEGVFPVLAGLNLQFRLFLCTGGDGAFSSAQSVEVEVDVEEPNISLSARQVNWLTEIFGLEKSTKQSALGTNRLPEEAQLGNDGKSLAREEEESKGPMSLFWSYIVGENGYVVEDDAAGVLALREDNAKDEPDVDDPADLDQKLELAGNAGGFTIKLNLTTPDVKLRSELSKLKKQLKEERLIREDLQGARGDALEAESRARAAAEQASILMAKNRALQKEVAELEHLAGEQSRNKDAIIRQLQAAVTTAERKLFDASRLGPESTSPGTSRSPLALPPQDAPKGSSTSTSGLPEVGTSESHSNVQSEEHRFRNVPPDTRPQTMVQESLGDGVELI</sequence>
<feature type="region of interest" description="Disordered" evidence="3">
    <location>
        <begin position="288"/>
        <end position="312"/>
    </location>
</feature>
<evidence type="ECO:0000256" key="2">
    <source>
        <dbReference type="SAM" id="Coils"/>
    </source>
</evidence>
<dbReference type="Proteomes" id="UP001157974">
    <property type="component" value="Unassembled WGS sequence"/>
</dbReference>
<protein>
    <recommendedName>
        <fullName evidence="4">Chorein N-terminal domain-containing protein</fullName>
    </recommendedName>
</protein>
<evidence type="ECO:0000313" key="6">
    <source>
        <dbReference type="Proteomes" id="UP001157974"/>
    </source>
</evidence>
<feature type="compositionally biased region" description="Polar residues" evidence="3">
    <location>
        <begin position="504"/>
        <end position="525"/>
    </location>
</feature>
<keyword evidence="2" id="KW-0175">Coiled coil</keyword>
<reference evidence="5 6" key="1">
    <citation type="journal article" date="2023" name="Nat. Commun.">
        <title>Origin of minicircular mitochondrial genomes in red algae.</title>
        <authorList>
            <person name="Lee Y."/>
            <person name="Cho C.H."/>
            <person name="Lee Y.M."/>
            <person name="Park S.I."/>
            <person name="Yang J.H."/>
            <person name="West J.A."/>
            <person name="Bhattacharya D."/>
            <person name="Yoon H.S."/>
        </authorList>
    </citation>
    <scope>NUCLEOTIDE SEQUENCE [LARGE SCALE GENOMIC DNA]</scope>
    <source>
        <strain evidence="5 6">CCMP1338</strain>
        <tissue evidence="5">Whole cell</tissue>
    </source>
</reference>
<keyword evidence="6" id="KW-1185">Reference proteome</keyword>
<evidence type="ECO:0000256" key="1">
    <source>
        <dbReference type="ARBA" id="ARBA00022448"/>
    </source>
</evidence>
<evidence type="ECO:0000313" key="5">
    <source>
        <dbReference type="EMBL" id="KAJ8907749.1"/>
    </source>
</evidence>
<feature type="domain" description="Chorein N-terminal" evidence="4">
    <location>
        <begin position="2"/>
        <end position="189"/>
    </location>
</feature>
<dbReference type="InterPro" id="IPR026854">
    <property type="entry name" value="VPS13_N"/>
</dbReference>
<dbReference type="AlphaFoldDB" id="A0AAV8V0B1"/>
<dbReference type="Pfam" id="PF12624">
    <property type="entry name" value="VPS13_N"/>
    <property type="match status" value="1"/>
</dbReference>
<gene>
    <name evidence="5" type="ORF">NDN08_007855</name>
</gene>
<feature type="coiled-coil region" evidence="2">
    <location>
        <begin position="390"/>
        <end position="455"/>
    </location>
</feature>
<keyword evidence="1" id="KW-0813">Transport</keyword>
<dbReference type="PANTHER" id="PTHR12517">
    <property type="entry name" value="VACUOLAR PROTEIN SORTING-ASSOCIATED PROTEIN 13B"/>
    <property type="match status" value="1"/>
</dbReference>
<dbReference type="InterPro" id="IPR039782">
    <property type="entry name" value="VPS13B"/>
</dbReference>
<organism evidence="5 6">
    <name type="scientific">Rhodosorus marinus</name>
    <dbReference type="NCBI Taxonomy" id="101924"/>
    <lineage>
        <taxon>Eukaryota</taxon>
        <taxon>Rhodophyta</taxon>
        <taxon>Stylonematophyceae</taxon>
        <taxon>Stylonematales</taxon>
        <taxon>Stylonemataceae</taxon>
        <taxon>Rhodosorus</taxon>
    </lineage>
</organism>
<feature type="region of interest" description="Disordered" evidence="3">
    <location>
        <begin position="474"/>
        <end position="555"/>
    </location>
</feature>
<proteinExistence type="predicted"/>
<accession>A0AAV8V0B1</accession>
<evidence type="ECO:0000259" key="4">
    <source>
        <dbReference type="Pfam" id="PF12624"/>
    </source>
</evidence>
<feature type="region of interest" description="Disordered" evidence="3">
    <location>
        <begin position="90"/>
        <end position="130"/>
    </location>
</feature>